<protein>
    <recommendedName>
        <fullName evidence="11 12">Galactokinase</fullName>
        <ecNumber evidence="11 12">2.7.1.6</ecNumber>
    </recommendedName>
    <alternativeName>
        <fullName evidence="11">Galactose kinase</fullName>
    </alternativeName>
</protein>
<comment type="pathway">
    <text evidence="11">Carbohydrate metabolism; galactose metabolism.</text>
</comment>
<keyword evidence="7 11" id="KW-0067">ATP-binding</keyword>
<evidence type="ECO:0000256" key="2">
    <source>
        <dbReference type="ARBA" id="ARBA00022490"/>
    </source>
</evidence>
<dbReference type="InterPro" id="IPR000705">
    <property type="entry name" value="Galactokinase"/>
</dbReference>
<feature type="binding site" evidence="11">
    <location>
        <position position="142"/>
    </location>
    <ligand>
        <name>Mg(2+)</name>
        <dbReference type="ChEBI" id="CHEBI:18420"/>
    </ligand>
</feature>
<evidence type="ECO:0000259" key="15">
    <source>
        <dbReference type="Pfam" id="PF10509"/>
    </source>
</evidence>
<dbReference type="InterPro" id="IPR019741">
    <property type="entry name" value="Galactokinase_CS"/>
</dbReference>
<dbReference type="InterPro" id="IPR019539">
    <property type="entry name" value="GalKase_N"/>
</dbReference>
<organism evidence="16 17">
    <name type="scientific">Streptomyces rhizosphaericus</name>
    <dbReference type="NCBI Taxonomy" id="114699"/>
    <lineage>
        <taxon>Bacteria</taxon>
        <taxon>Bacillati</taxon>
        <taxon>Actinomycetota</taxon>
        <taxon>Actinomycetes</taxon>
        <taxon>Kitasatosporales</taxon>
        <taxon>Streptomycetaceae</taxon>
        <taxon>Streptomyces</taxon>
        <taxon>Streptomyces violaceusniger group</taxon>
    </lineage>
</organism>
<dbReference type="GO" id="GO:0004335">
    <property type="term" value="F:galactokinase activity"/>
    <property type="evidence" value="ECO:0007669"/>
    <property type="project" value="UniProtKB-UniRule"/>
</dbReference>
<dbReference type="InterPro" id="IPR014721">
    <property type="entry name" value="Ribsml_uS5_D2-typ_fold_subgr"/>
</dbReference>
<evidence type="ECO:0000256" key="11">
    <source>
        <dbReference type="HAMAP-Rule" id="MF_00246"/>
    </source>
</evidence>
<evidence type="ECO:0000256" key="7">
    <source>
        <dbReference type="ARBA" id="ARBA00022840"/>
    </source>
</evidence>
<keyword evidence="6 11" id="KW-0418">Kinase</keyword>
<evidence type="ECO:0000256" key="4">
    <source>
        <dbReference type="ARBA" id="ARBA00022723"/>
    </source>
</evidence>
<dbReference type="InterPro" id="IPR036554">
    <property type="entry name" value="GHMP_kinase_C_sf"/>
</dbReference>
<dbReference type="SUPFAM" id="SSF54211">
    <property type="entry name" value="Ribosomal protein S5 domain 2-like"/>
    <property type="match status" value="1"/>
</dbReference>
<dbReference type="SUPFAM" id="SSF55060">
    <property type="entry name" value="GHMP Kinase, C-terminal domain"/>
    <property type="match status" value="1"/>
</dbReference>
<dbReference type="Pfam" id="PF08544">
    <property type="entry name" value="GHMP_kinases_C"/>
    <property type="match status" value="1"/>
</dbReference>
<comment type="caution">
    <text evidence="16">The sequence shown here is derived from an EMBL/GenBank/DDBJ whole genome shotgun (WGS) entry which is preliminary data.</text>
</comment>
<dbReference type="PRINTS" id="PR00473">
    <property type="entry name" value="GALCTOKINASE"/>
</dbReference>
<dbReference type="InterPro" id="IPR020568">
    <property type="entry name" value="Ribosomal_Su5_D2-typ_SF"/>
</dbReference>
<feature type="binding site" evidence="11">
    <location>
        <begin position="136"/>
        <end position="142"/>
    </location>
    <ligand>
        <name>ATP</name>
        <dbReference type="ChEBI" id="CHEBI:30616"/>
    </ligand>
</feature>
<dbReference type="PRINTS" id="PR00959">
    <property type="entry name" value="MEVGALKINASE"/>
</dbReference>
<feature type="active site" description="Proton acceptor" evidence="11">
    <location>
        <position position="186"/>
    </location>
</feature>
<keyword evidence="3 11" id="KW-0808">Transferase</keyword>
<evidence type="ECO:0000313" key="16">
    <source>
        <dbReference type="EMBL" id="NEW77362.1"/>
    </source>
</evidence>
<evidence type="ECO:0000313" key="17">
    <source>
        <dbReference type="Proteomes" id="UP000476310"/>
    </source>
</evidence>
<evidence type="ECO:0000256" key="3">
    <source>
        <dbReference type="ARBA" id="ARBA00022679"/>
    </source>
</evidence>
<dbReference type="EC" id="2.7.1.6" evidence="11 12"/>
<evidence type="ECO:0000256" key="1">
    <source>
        <dbReference type="ARBA" id="ARBA00006566"/>
    </source>
</evidence>
<evidence type="ECO:0000256" key="5">
    <source>
        <dbReference type="ARBA" id="ARBA00022741"/>
    </source>
</evidence>
<dbReference type="Gene3D" id="3.30.70.890">
    <property type="entry name" value="GHMP kinase, C-terminal domain"/>
    <property type="match status" value="1"/>
</dbReference>
<proteinExistence type="inferred from homology"/>
<keyword evidence="8 11" id="KW-0460">Magnesium</keyword>
<dbReference type="HAMAP" id="MF_00246">
    <property type="entry name" value="Galactokinase"/>
    <property type="match status" value="1"/>
</dbReference>
<feature type="binding site" evidence="11">
    <location>
        <position position="174"/>
    </location>
    <ligand>
        <name>Mg(2+)</name>
        <dbReference type="ChEBI" id="CHEBI:18420"/>
    </ligand>
</feature>
<dbReference type="FunFam" id="3.30.70.890:FF:000001">
    <property type="entry name" value="Galactokinase"/>
    <property type="match status" value="1"/>
</dbReference>
<feature type="domain" description="Galactokinase N-terminal" evidence="15">
    <location>
        <begin position="12"/>
        <end position="61"/>
    </location>
</feature>
<dbReference type="Pfam" id="PF00288">
    <property type="entry name" value="GHMP_kinases_N"/>
    <property type="match status" value="1"/>
</dbReference>
<accession>A0A6G4AVR8</accession>
<dbReference type="Proteomes" id="UP000476310">
    <property type="component" value="Unassembled WGS sequence"/>
</dbReference>
<reference evidence="16" key="1">
    <citation type="submission" date="2020-02" db="EMBL/GenBank/DDBJ databases">
        <title>A new Streptomyces sp. for controlling soil-borne diseases.</title>
        <authorList>
            <person name="Li X."/>
            <person name="Tian Y."/>
            <person name="Gao K."/>
        </authorList>
    </citation>
    <scope>NUCLEOTIDE SEQUENCE [LARGE SCALE GENOMIC DNA]</scope>
    <source>
        <strain evidence="16">0250</strain>
    </source>
</reference>
<dbReference type="InterPro" id="IPR006204">
    <property type="entry name" value="GHMP_kinase_N_dom"/>
</dbReference>
<dbReference type="PIRSF" id="PIRSF000530">
    <property type="entry name" value="Galactokinase"/>
    <property type="match status" value="1"/>
</dbReference>
<keyword evidence="4 11" id="KW-0479">Metal-binding</keyword>
<comment type="catalytic activity">
    <reaction evidence="11">
        <text>alpha-D-galactose + ATP = alpha-D-galactose 1-phosphate + ADP + H(+)</text>
        <dbReference type="Rhea" id="RHEA:13553"/>
        <dbReference type="ChEBI" id="CHEBI:15378"/>
        <dbReference type="ChEBI" id="CHEBI:28061"/>
        <dbReference type="ChEBI" id="CHEBI:30616"/>
        <dbReference type="ChEBI" id="CHEBI:58336"/>
        <dbReference type="ChEBI" id="CHEBI:456216"/>
        <dbReference type="EC" id="2.7.1.6"/>
    </reaction>
</comment>
<evidence type="ECO:0000256" key="6">
    <source>
        <dbReference type="ARBA" id="ARBA00022777"/>
    </source>
</evidence>
<dbReference type="GO" id="GO:0000287">
    <property type="term" value="F:magnesium ion binding"/>
    <property type="evidence" value="ECO:0007669"/>
    <property type="project" value="UniProtKB-UniRule"/>
</dbReference>
<feature type="domain" description="GHMP kinase C-terminal" evidence="14">
    <location>
        <begin position="302"/>
        <end position="378"/>
    </location>
</feature>
<keyword evidence="5 11" id="KW-0547">Nucleotide-binding</keyword>
<dbReference type="InterPro" id="IPR006206">
    <property type="entry name" value="Mevalonate/galactokinase"/>
</dbReference>
<dbReference type="InterPro" id="IPR006203">
    <property type="entry name" value="GHMP_knse_ATP-bd_CS"/>
</dbReference>
<keyword evidence="10 11" id="KW-0119">Carbohydrate metabolism</keyword>
<dbReference type="EMBL" id="JAAIKT010000114">
    <property type="protein sequence ID" value="NEW77362.1"/>
    <property type="molecule type" value="Genomic_DNA"/>
</dbReference>
<dbReference type="Gene3D" id="3.30.230.10">
    <property type="match status" value="1"/>
</dbReference>
<dbReference type="GO" id="GO:0006012">
    <property type="term" value="P:galactose metabolic process"/>
    <property type="evidence" value="ECO:0007669"/>
    <property type="project" value="UniProtKB-UniRule"/>
</dbReference>
<feature type="binding site" evidence="11">
    <location>
        <begin position="37"/>
        <end position="40"/>
    </location>
    <ligand>
        <name>substrate</name>
    </ligand>
</feature>
<evidence type="ECO:0000259" key="14">
    <source>
        <dbReference type="Pfam" id="PF08544"/>
    </source>
</evidence>
<dbReference type="NCBIfam" id="TIGR00131">
    <property type="entry name" value="gal_kin"/>
    <property type="match status" value="1"/>
</dbReference>
<dbReference type="GO" id="GO:0005829">
    <property type="term" value="C:cytosol"/>
    <property type="evidence" value="ECO:0007669"/>
    <property type="project" value="TreeGrafter"/>
</dbReference>
<feature type="site" description="Transition state stabilizer" evidence="11">
    <location>
        <position position="31"/>
    </location>
</feature>
<sequence>MTDEHGPGRVTAEFREVYGTEPDGVWAAPGRVNLIGEHTDYNDGFVMPLALPHTCLAAASPRTDGVLRLHSGDVPGGAVELRVEELSPVAGGAGGGDRGGWAAYPAGVVWALREAGLLTGGAGGADLHFESTVPTGAGLSSSAALEVVTATALDDLYGLGLTPPRIAQLCQRAENAFVGVPCGIMDQMASACCTEGHALFLDARDLTQRQVPFDLAAEGLRLLVVDTRVKHELGDGAYASRRAACEAAARALGVRALRDVPFEGLDATLAELERLGCDPATRRRVRHVVTEDRRVEEVIQRLDAGDTRSIGPVLTAGHASCRDDFEISCAELDLVVETADAAGALGARMTGGGFGGSAIVLVAEADADAVSKAVTEAFGAAGHRAPRIFPAVPSAGARRLQGAVPTGS</sequence>
<dbReference type="PANTHER" id="PTHR10457">
    <property type="entry name" value="MEVALONATE KINASE/GALACTOKINASE"/>
    <property type="match status" value="1"/>
</dbReference>
<evidence type="ECO:0000256" key="8">
    <source>
        <dbReference type="ARBA" id="ARBA00022842"/>
    </source>
</evidence>
<dbReference type="PROSITE" id="PS00627">
    <property type="entry name" value="GHMP_KINASES_ATP"/>
    <property type="match status" value="1"/>
</dbReference>
<evidence type="ECO:0000256" key="10">
    <source>
        <dbReference type="ARBA" id="ARBA00023277"/>
    </source>
</evidence>
<feature type="binding site" evidence="11">
    <location>
        <position position="238"/>
    </location>
    <ligand>
        <name>substrate</name>
    </ligand>
</feature>
<comment type="similarity">
    <text evidence="1 11">Belongs to the GHMP kinase family. GalK subfamily.</text>
</comment>
<comment type="function">
    <text evidence="11">Catalyzes the transfer of the gamma-phosphate of ATP to D-galactose to form alpha-D-galactose-1-phosphate (Gal-1-P).</text>
</comment>
<dbReference type="InterPro" id="IPR022963">
    <property type="entry name" value="Galactokinase_bac"/>
</dbReference>
<comment type="subcellular location">
    <subcellularLocation>
        <location evidence="11">Cytoplasm</location>
    </subcellularLocation>
</comment>
<dbReference type="PROSITE" id="PS00106">
    <property type="entry name" value="GALACTOKINASE"/>
    <property type="match status" value="1"/>
</dbReference>
<dbReference type="AlphaFoldDB" id="A0A6G4AVR8"/>
<gene>
    <name evidence="11 16" type="primary">galK</name>
    <name evidence="16" type="ORF">G4H13_45345</name>
</gene>
<dbReference type="UniPathway" id="UPA00214"/>
<dbReference type="PANTHER" id="PTHR10457:SF7">
    <property type="entry name" value="GALACTOKINASE-RELATED"/>
    <property type="match status" value="1"/>
</dbReference>
<keyword evidence="2 11" id="KW-0963">Cytoplasm</keyword>
<evidence type="ECO:0000256" key="9">
    <source>
        <dbReference type="ARBA" id="ARBA00023144"/>
    </source>
</evidence>
<dbReference type="Pfam" id="PF10509">
    <property type="entry name" value="GalKase_gal_bdg"/>
    <property type="match status" value="1"/>
</dbReference>
<dbReference type="GO" id="GO:0005524">
    <property type="term" value="F:ATP binding"/>
    <property type="evidence" value="ECO:0007669"/>
    <property type="project" value="UniProtKB-UniRule"/>
</dbReference>
<dbReference type="InterPro" id="IPR013750">
    <property type="entry name" value="GHMP_kinase_C_dom"/>
</dbReference>
<evidence type="ECO:0000259" key="13">
    <source>
        <dbReference type="Pfam" id="PF00288"/>
    </source>
</evidence>
<keyword evidence="9 11" id="KW-0299">Galactose metabolism</keyword>
<name>A0A6G4AVR8_9ACTN</name>
<evidence type="ECO:0000256" key="12">
    <source>
        <dbReference type="NCBIfam" id="TIGR00131"/>
    </source>
</evidence>
<feature type="binding site" evidence="11">
    <location>
        <position position="71"/>
    </location>
    <ligand>
        <name>ATP</name>
        <dbReference type="ChEBI" id="CHEBI:30616"/>
    </ligand>
</feature>
<feature type="domain" description="GHMP kinase N-terminal" evidence="13">
    <location>
        <begin position="105"/>
        <end position="192"/>
    </location>
</feature>
<dbReference type="FunFam" id="3.30.230.10:FF:000017">
    <property type="entry name" value="Galactokinase"/>
    <property type="match status" value="1"/>
</dbReference>
<keyword evidence="17" id="KW-1185">Reference proteome</keyword>